<reference evidence="1 2" key="1">
    <citation type="submission" date="2023-08" db="EMBL/GenBank/DDBJ databases">
        <title>Implementing the SeqCode for naming new Mesorhizobium species isolated from Vachellia karroo root nodules.</title>
        <authorList>
            <person name="Van Lill M."/>
        </authorList>
    </citation>
    <scope>NUCLEOTIDE SEQUENCE [LARGE SCALE GENOMIC DNA]</scope>
    <source>
        <strain evidence="1 2">VK3E</strain>
    </source>
</reference>
<sequence>MKDFTEAARRRLQFAADLQLASAASRRRPTSIRYMRPLSGHATRWRREAAVFMTNSPHRAMAADRRLLFIAIFDKCAGKCLFPVPFVTEW</sequence>
<organism evidence="1 2">
    <name type="scientific">Mesorhizobium australafricanum</name>
    <dbReference type="NCBI Taxonomy" id="3072311"/>
    <lineage>
        <taxon>Bacteria</taxon>
        <taxon>Pseudomonadati</taxon>
        <taxon>Pseudomonadota</taxon>
        <taxon>Alphaproteobacteria</taxon>
        <taxon>Hyphomicrobiales</taxon>
        <taxon>Phyllobacteriaceae</taxon>
        <taxon>Mesorhizobium</taxon>
    </lineage>
</organism>
<protein>
    <submittedName>
        <fullName evidence="1">Uncharacterized protein</fullName>
    </submittedName>
</protein>
<name>A0ABU4WRL5_9HYPH</name>
<evidence type="ECO:0000313" key="1">
    <source>
        <dbReference type="EMBL" id="MDX8438394.1"/>
    </source>
</evidence>
<dbReference type="Proteomes" id="UP001272097">
    <property type="component" value="Unassembled WGS sequence"/>
</dbReference>
<comment type="caution">
    <text evidence="1">The sequence shown here is derived from an EMBL/GenBank/DDBJ whole genome shotgun (WGS) entry which is preliminary data.</text>
</comment>
<gene>
    <name evidence="1" type="ORF">RFM51_02235</name>
</gene>
<keyword evidence="2" id="KW-1185">Reference proteome</keyword>
<proteinExistence type="predicted"/>
<accession>A0ABU4WRL5</accession>
<dbReference type="RefSeq" id="WP_320212229.1">
    <property type="nucleotide sequence ID" value="NZ_JAVIIS010000002.1"/>
</dbReference>
<dbReference type="EMBL" id="JAVIIS010000002">
    <property type="protein sequence ID" value="MDX8438394.1"/>
    <property type="molecule type" value="Genomic_DNA"/>
</dbReference>
<evidence type="ECO:0000313" key="2">
    <source>
        <dbReference type="Proteomes" id="UP001272097"/>
    </source>
</evidence>